<feature type="non-terminal residue" evidence="1">
    <location>
        <position position="338"/>
    </location>
</feature>
<reference evidence="2" key="2">
    <citation type="submission" date="2015-01" db="EMBL/GenBank/DDBJ databases">
        <title>Evolutionary Origins and Diversification of the Mycorrhizal Mutualists.</title>
        <authorList>
            <consortium name="DOE Joint Genome Institute"/>
            <consortium name="Mycorrhizal Genomics Consortium"/>
            <person name="Kohler A."/>
            <person name="Kuo A."/>
            <person name="Nagy L.G."/>
            <person name="Floudas D."/>
            <person name="Copeland A."/>
            <person name="Barry K.W."/>
            <person name="Cichocki N."/>
            <person name="Veneault-Fourrey C."/>
            <person name="LaButti K."/>
            <person name="Lindquist E.A."/>
            <person name="Lipzen A."/>
            <person name="Lundell T."/>
            <person name="Morin E."/>
            <person name="Murat C."/>
            <person name="Riley R."/>
            <person name="Ohm R."/>
            <person name="Sun H."/>
            <person name="Tunlid A."/>
            <person name="Henrissat B."/>
            <person name="Grigoriev I.V."/>
            <person name="Hibbett D.S."/>
            <person name="Martin F."/>
        </authorList>
    </citation>
    <scope>NUCLEOTIDE SEQUENCE [LARGE SCALE GENOMIC DNA]</scope>
    <source>
        <strain evidence="2">441</strain>
    </source>
</reference>
<dbReference type="SUPFAM" id="SSF56112">
    <property type="entry name" value="Protein kinase-like (PK-like)"/>
    <property type="match status" value="1"/>
</dbReference>
<proteinExistence type="predicted"/>
<gene>
    <name evidence="1" type="ORF">PISMIDRAFT_119484</name>
</gene>
<keyword evidence="2" id="KW-1185">Reference proteome</keyword>
<dbReference type="OrthoDB" id="4062651at2759"/>
<protein>
    <recommendedName>
        <fullName evidence="3">Protein kinase domain-containing protein</fullName>
    </recommendedName>
</protein>
<feature type="non-terminal residue" evidence="1">
    <location>
        <position position="1"/>
    </location>
</feature>
<dbReference type="Gene3D" id="1.10.510.10">
    <property type="entry name" value="Transferase(Phosphotransferase) domain 1"/>
    <property type="match status" value="1"/>
</dbReference>
<dbReference type="STRING" id="765257.A0A0C9XLD0"/>
<evidence type="ECO:0000313" key="2">
    <source>
        <dbReference type="Proteomes" id="UP000054018"/>
    </source>
</evidence>
<accession>A0A0C9XLD0</accession>
<sequence length="338" mass="38291">VVYLVVYEEKNKFGEGHSDPSTQGAFSYLHIFCQEDNPTLLLKTRCPAFIIAHAGPWLTILGGIITSKCIVQRPTDFLWVLIHSTHDDDHWLCISHFFYVLQESIGRLESWYQSCNVSEPCYNLSHPIPHPRFFPSIHTFSENGVEVRFEYTKPLEDDQTCVTYLVETVEAPQKKIVVKFVTRYGADVHRTMAEAGFAPKLRYFGPIDTTEDTVSYDKLRMVVMDYMEGVTLSAAIKQERVPASVVTHLREAIKHLHGAGFVFGDLCGPNVIVTPSDEITAWLIDFDWAGKDGKVTYPVSINKELTWAKGMEGLNPIDKEHDLFNLNSILETCSTLII</sequence>
<dbReference type="AlphaFoldDB" id="A0A0C9XLD0"/>
<dbReference type="EMBL" id="KN834019">
    <property type="protein sequence ID" value="KIK13120.1"/>
    <property type="molecule type" value="Genomic_DNA"/>
</dbReference>
<dbReference type="Proteomes" id="UP000054018">
    <property type="component" value="Unassembled WGS sequence"/>
</dbReference>
<name>A0A0C9XLD0_9AGAM</name>
<evidence type="ECO:0000313" key="1">
    <source>
        <dbReference type="EMBL" id="KIK13120.1"/>
    </source>
</evidence>
<dbReference type="InterPro" id="IPR011009">
    <property type="entry name" value="Kinase-like_dom_sf"/>
</dbReference>
<dbReference type="HOGENOM" id="CLU_013871_0_0_1"/>
<evidence type="ECO:0008006" key="3">
    <source>
        <dbReference type="Google" id="ProtNLM"/>
    </source>
</evidence>
<organism evidence="1 2">
    <name type="scientific">Pisolithus microcarpus 441</name>
    <dbReference type="NCBI Taxonomy" id="765257"/>
    <lineage>
        <taxon>Eukaryota</taxon>
        <taxon>Fungi</taxon>
        <taxon>Dikarya</taxon>
        <taxon>Basidiomycota</taxon>
        <taxon>Agaricomycotina</taxon>
        <taxon>Agaricomycetes</taxon>
        <taxon>Agaricomycetidae</taxon>
        <taxon>Boletales</taxon>
        <taxon>Sclerodermatineae</taxon>
        <taxon>Pisolithaceae</taxon>
        <taxon>Pisolithus</taxon>
    </lineage>
</organism>
<reference evidence="1 2" key="1">
    <citation type="submission" date="2014-04" db="EMBL/GenBank/DDBJ databases">
        <authorList>
            <consortium name="DOE Joint Genome Institute"/>
            <person name="Kuo A."/>
            <person name="Kohler A."/>
            <person name="Costa M.D."/>
            <person name="Nagy L.G."/>
            <person name="Floudas D."/>
            <person name="Copeland A."/>
            <person name="Barry K.W."/>
            <person name="Cichocki N."/>
            <person name="Veneault-Fourrey C."/>
            <person name="LaButti K."/>
            <person name="Lindquist E.A."/>
            <person name="Lipzen A."/>
            <person name="Lundell T."/>
            <person name="Morin E."/>
            <person name="Murat C."/>
            <person name="Sun H."/>
            <person name="Tunlid A."/>
            <person name="Henrissat B."/>
            <person name="Grigoriev I.V."/>
            <person name="Hibbett D.S."/>
            <person name="Martin F."/>
            <person name="Nordberg H.P."/>
            <person name="Cantor M.N."/>
            <person name="Hua S.X."/>
        </authorList>
    </citation>
    <scope>NUCLEOTIDE SEQUENCE [LARGE SCALE GENOMIC DNA]</scope>
    <source>
        <strain evidence="1 2">441</strain>
    </source>
</reference>